<evidence type="ECO:0000256" key="2">
    <source>
        <dbReference type="ARBA" id="ARBA00022833"/>
    </source>
</evidence>
<evidence type="ECO:0000259" key="5">
    <source>
        <dbReference type="PROSITE" id="PS50089"/>
    </source>
</evidence>
<dbReference type="GO" id="GO:0008270">
    <property type="term" value="F:zinc ion binding"/>
    <property type="evidence" value="ECO:0007669"/>
    <property type="project" value="UniProtKB-KW"/>
</dbReference>
<comment type="caution">
    <text evidence="6">The sequence shown here is derived from an EMBL/GenBank/DDBJ whole genome shotgun (WGS) entry which is preliminary data.</text>
</comment>
<evidence type="ECO:0000313" key="7">
    <source>
        <dbReference type="Proteomes" id="UP000663879"/>
    </source>
</evidence>
<dbReference type="EMBL" id="CAJNOC010007315">
    <property type="protein sequence ID" value="CAF1096450.1"/>
    <property type="molecule type" value="Genomic_DNA"/>
</dbReference>
<feature type="coiled-coil region" evidence="4">
    <location>
        <begin position="73"/>
        <end position="100"/>
    </location>
</feature>
<feature type="domain" description="RING-type" evidence="5">
    <location>
        <begin position="10"/>
        <end position="47"/>
    </location>
</feature>
<organism evidence="6 7">
    <name type="scientific">Brachionus calyciflorus</name>
    <dbReference type="NCBI Taxonomy" id="104777"/>
    <lineage>
        <taxon>Eukaryota</taxon>
        <taxon>Metazoa</taxon>
        <taxon>Spiralia</taxon>
        <taxon>Gnathifera</taxon>
        <taxon>Rotifera</taxon>
        <taxon>Eurotatoria</taxon>
        <taxon>Monogononta</taxon>
        <taxon>Pseudotrocha</taxon>
        <taxon>Ploima</taxon>
        <taxon>Brachionidae</taxon>
        <taxon>Brachionus</taxon>
    </lineage>
</organism>
<keyword evidence="1 3" id="KW-0479">Metal-binding</keyword>
<keyword evidence="4" id="KW-0175">Coiled coil</keyword>
<feature type="coiled-coil region" evidence="4">
    <location>
        <begin position="149"/>
        <end position="176"/>
    </location>
</feature>
<dbReference type="OrthoDB" id="5875349at2759"/>
<sequence length="510" mass="60486">MLLSEESLMCSFCKKTFREPRILPCGDSLCFKCIKIENNKLQCMFCNQTHHVPLNGFPINKALLKSLDSIFFSDDIKSKLADYETKLKSIKNESEKIKSISNSPETEVINHCRNLVNKIDLTFETKFQEMSSIRFDLIKRILDYEKKCIEKLSDKKEQLNESMEKMNFLYEQMRQSCKKILTSDQENSMSELNNYEILKSKVKMYEKQFFNLIYEDKTIEFDINEENVDTNFIGELKIKDESLLKISDFKQKDFLKKYMYNNSIKLLRIGDDKTLLSFTVSHTRTYARSSRNFHELNLILFKNENILTKVGTEIGMCSNSYLIKYHERFFYILLQDPRRMNKLDENLKTVANFELHDSIRDFLISKNFLICVTNYHESSFNFYDLEKSGNLIIKINPSWNFFRYMPKNIKSCYATDLFYFLKSDDSLCILSQADGKLVKKIEMDMNYEIIKITQDNLIVIQDKLSIIYMDLDGNIWNKHILEGFPDNIKLMLDEENKLEFFDPEDLIIYF</sequence>
<evidence type="ECO:0000256" key="4">
    <source>
        <dbReference type="SAM" id="Coils"/>
    </source>
</evidence>
<dbReference type="SUPFAM" id="SSF57850">
    <property type="entry name" value="RING/U-box"/>
    <property type="match status" value="1"/>
</dbReference>
<accession>A0A814NP38</accession>
<protein>
    <recommendedName>
        <fullName evidence="5">RING-type domain-containing protein</fullName>
    </recommendedName>
</protein>
<keyword evidence="7" id="KW-1185">Reference proteome</keyword>
<dbReference type="Proteomes" id="UP000663879">
    <property type="component" value="Unassembled WGS sequence"/>
</dbReference>
<proteinExistence type="predicted"/>
<evidence type="ECO:0000313" key="6">
    <source>
        <dbReference type="EMBL" id="CAF1096450.1"/>
    </source>
</evidence>
<keyword evidence="1 3" id="KW-0863">Zinc-finger</keyword>
<evidence type="ECO:0000256" key="3">
    <source>
        <dbReference type="PROSITE-ProRule" id="PRU00175"/>
    </source>
</evidence>
<dbReference type="AlphaFoldDB" id="A0A814NP38"/>
<dbReference type="PROSITE" id="PS50089">
    <property type="entry name" value="ZF_RING_2"/>
    <property type="match status" value="1"/>
</dbReference>
<evidence type="ECO:0000256" key="1">
    <source>
        <dbReference type="ARBA" id="ARBA00022771"/>
    </source>
</evidence>
<name>A0A814NP38_9BILA</name>
<keyword evidence="2" id="KW-0862">Zinc</keyword>
<dbReference type="InterPro" id="IPR013083">
    <property type="entry name" value="Znf_RING/FYVE/PHD"/>
</dbReference>
<dbReference type="Gene3D" id="3.30.40.10">
    <property type="entry name" value="Zinc/RING finger domain, C3HC4 (zinc finger)"/>
    <property type="match status" value="1"/>
</dbReference>
<gene>
    <name evidence="6" type="ORF">OXX778_LOCUS20932</name>
</gene>
<dbReference type="InterPro" id="IPR001841">
    <property type="entry name" value="Znf_RING"/>
</dbReference>
<reference evidence="6" key="1">
    <citation type="submission" date="2021-02" db="EMBL/GenBank/DDBJ databases">
        <authorList>
            <person name="Nowell W R."/>
        </authorList>
    </citation>
    <scope>NUCLEOTIDE SEQUENCE</scope>
    <source>
        <strain evidence="6">Ploen Becks lab</strain>
    </source>
</reference>